<comment type="caution">
    <text evidence="1">The sequence shown here is derived from an EMBL/GenBank/DDBJ whole genome shotgun (WGS) entry which is preliminary data.</text>
</comment>
<protein>
    <submittedName>
        <fullName evidence="1">Uncharacterized protein</fullName>
    </submittedName>
</protein>
<name>A0ABD0LW65_9CAEN</name>
<sequence length="78" mass="8668">MATNGAGSQQRRLLVNYVERRTGTADNGSSSLVAVQSPVIPRYHVIRAAAHVRCVAPDSFLLHYPLLNHRQYERKPGV</sequence>
<organism evidence="1 2">
    <name type="scientific">Batillaria attramentaria</name>
    <dbReference type="NCBI Taxonomy" id="370345"/>
    <lineage>
        <taxon>Eukaryota</taxon>
        <taxon>Metazoa</taxon>
        <taxon>Spiralia</taxon>
        <taxon>Lophotrochozoa</taxon>
        <taxon>Mollusca</taxon>
        <taxon>Gastropoda</taxon>
        <taxon>Caenogastropoda</taxon>
        <taxon>Sorbeoconcha</taxon>
        <taxon>Cerithioidea</taxon>
        <taxon>Batillariidae</taxon>
        <taxon>Batillaria</taxon>
    </lineage>
</organism>
<proteinExistence type="predicted"/>
<evidence type="ECO:0000313" key="1">
    <source>
        <dbReference type="EMBL" id="KAK7503885.1"/>
    </source>
</evidence>
<dbReference type="EMBL" id="JACVVK020000018">
    <property type="protein sequence ID" value="KAK7503885.1"/>
    <property type="molecule type" value="Genomic_DNA"/>
</dbReference>
<keyword evidence="2" id="KW-1185">Reference proteome</keyword>
<gene>
    <name evidence="1" type="ORF">BaRGS_00005008</name>
</gene>
<dbReference type="Proteomes" id="UP001519460">
    <property type="component" value="Unassembled WGS sequence"/>
</dbReference>
<evidence type="ECO:0000313" key="2">
    <source>
        <dbReference type="Proteomes" id="UP001519460"/>
    </source>
</evidence>
<reference evidence="1 2" key="1">
    <citation type="journal article" date="2023" name="Sci. Data">
        <title>Genome assembly of the Korean intertidal mud-creeper Batillaria attramentaria.</title>
        <authorList>
            <person name="Patra A.K."/>
            <person name="Ho P.T."/>
            <person name="Jun S."/>
            <person name="Lee S.J."/>
            <person name="Kim Y."/>
            <person name="Won Y.J."/>
        </authorList>
    </citation>
    <scope>NUCLEOTIDE SEQUENCE [LARGE SCALE GENOMIC DNA]</scope>
    <source>
        <strain evidence="1">Wonlab-2016</strain>
    </source>
</reference>
<dbReference type="AlphaFoldDB" id="A0ABD0LW65"/>
<accession>A0ABD0LW65</accession>